<dbReference type="AlphaFoldDB" id="A0A1H8F665"/>
<name>A0A1H8F665_9SPHI</name>
<dbReference type="PROSITE" id="PS00061">
    <property type="entry name" value="ADH_SHORT"/>
    <property type="match status" value="1"/>
</dbReference>
<dbReference type="STRING" id="551995.SAMN05192574_102971"/>
<dbReference type="Proteomes" id="UP000198942">
    <property type="component" value="Unassembled WGS sequence"/>
</dbReference>
<keyword evidence="2" id="KW-0560">Oxidoreductase</keyword>
<dbReference type="PANTHER" id="PTHR43639:SF1">
    <property type="entry name" value="SHORT-CHAIN DEHYDROGENASE_REDUCTASE FAMILY PROTEIN"/>
    <property type="match status" value="1"/>
</dbReference>
<dbReference type="OrthoDB" id="9788235at2"/>
<dbReference type="PRINTS" id="PR00081">
    <property type="entry name" value="GDHRDH"/>
</dbReference>
<dbReference type="GO" id="GO:0016491">
    <property type="term" value="F:oxidoreductase activity"/>
    <property type="evidence" value="ECO:0007669"/>
    <property type="project" value="UniProtKB-KW"/>
</dbReference>
<keyword evidence="4" id="KW-1185">Reference proteome</keyword>
<proteinExistence type="inferred from homology"/>
<comment type="similarity">
    <text evidence="1">Belongs to the short-chain dehydrogenases/reductases (SDR) family.</text>
</comment>
<dbReference type="NCBIfam" id="NF005559">
    <property type="entry name" value="PRK07231.1"/>
    <property type="match status" value="1"/>
</dbReference>
<protein>
    <submittedName>
        <fullName evidence="3">3-oxoacyl-[acyl-carrier protein] reductase</fullName>
    </submittedName>
</protein>
<dbReference type="Gene3D" id="3.40.50.720">
    <property type="entry name" value="NAD(P)-binding Rossmann-like Domain"/>
    <property type="match status" value="1"/>
</dbReference>
<dbReference type="Pfam" id="PF13561">
    <property type="entry name" value="adh_short_C2"/>
    <property type="match status" value="1"/>
</dbReference>
<evidence type="ECO:0000256" key="2">
    <source>
        <dbReference type="ARBA" id="ARBA00023002"/>
    </source>
</evidence>
<evidence type="ECO:0000313" key="3">
    <source>
        <dbReference type="EMBL" id="SEN27182.1"/>
    </source>
</evidence>
<dbReference type="InterPro" id="IPR002347">
    <property type="entry name" value="SDR_fam"/>
</dbReference>
<reference evidence="4" key="1">
    <citation type="submission" date="2016-10" db="EMBL/GenBank/DDBJ databases">
        <authorList>
            <person name="Varghese N."/>
            <person name="Submissions S."/>
        </authorList>
    </citation>
    <scope>NUCLEOTIDE SEQUENCE [LARGE SCALE GENOMIC DNA]</scope>
    <source>
        <strain evidence="4">Gh-48</strain>
    </source>
</reference>
<evidence type="ECO:0000313" key="4">
    <source>
        <dbReference type="Proteomes" id="UP000198942"/>
    </source>
</evidence>
<accession>A0A1H8F665</accession>
<dbReference type="SUPFAM" id="SSF51735">
    <property type="entry name" value="NAD(P)-binding Rossmann-fold domains"/>
    <property type="match status" value="1"/>
</dbReference>
<dbReference type="EMBL" id="FOCL01000002">
    <property type="protein sequence ID" value="SEN27182.1"/>
    <property type="molecule type" value="Genomic_DNA"/>
</dbReference>
<sequence length="249" mass="25654">MKKLENKVAVVTGASKGIGAGIAKSLASAGAAVVVNYASDKTGADKVVAEIAANGGKAIAVQGSVAVKADVDRLFAETKEAFGGVDVLVNNAGVYQFTPIEAVTEEEFHRQFNTNVLGLLLATQGAVNNFGDNGGSIINISSTVTRITPPQSAIYTGTKGAVDSITQVLSKELGPKKIRVNAINPGMVETEGTHTAGFIGSDFQVEIEKTTPLGRIGQPDDIAPVAVFLASDESRWLTGEIILASGGVR</sequence>
<dbReference type="InterPro" id="IPR020904">
    <property type="entry name" value="Sc_DH/Rdtase_CS"/>
</dbReference>
<dbReference type="PANTHER" id="PTHR43639">
    <property type="entry name" value="OXIDOREDUCTASE, SHORT-CHAIN DEHYDROGENASE/REDUCTASE FAMILY (AFU_ORTHOLOGUE AFUA_5G02870)"/>
    <property type="match status" value="1"/>
</dbReference>
<dbReference type="RefSeq" id="WP_091210298.1">
    <property type="nucleotide sequence ID" value="NZ_FOCL01000002.1"/>
</dbReference>
<organism evidence="3 4">
    <name type="scientific">Mucilaginibacter gossypiicola</name>
    <dbReference type="NCBI Taxonomy" id="551995"/>
    <lineage>
        <taxon>Bacteria</taxon>
        <taxon>Pseudomonadati</taxon>
        <taxon>Bacteroidota</taxon>
        <taxon>Sphingobacteriia</taxon>
        <taxon>Sphingobacteriales</taxon>
        <taxon>Sphingobacteriaceae</taxon>
        <taxon>Mucilaginibacter</taxon>
    </lineage>
</organism>
<dbReference type="FunFam" id="3.40.50.720:FF:000084">
    <property type="entry name" value="Short-chain dehydrogenase reductase"/>
    <property type="match status" value="1"/>
</dbReference>
<dbReference type="InterPro" id="IPR036291">
    <property type="entry name" value="NAD(P)-bd_dom_sf"/>
</dbReference>
<evidence type="ECO:0000256" key="1">
    <source>
        <dbReference type="ARBA" id="ARBA00006484"/>
    </source>
</evidence>
<gene>
    <name evidence="3" type="ORF">SAMN05192574_102971</name>
</gene>
<dbReference type="PRINTS" id="PR00080">
    <property type="entry name" value="SDRFAMILY"/>
</dbReference>